<dbReference type="OrthoDB" id="9806254at2"/>
<proteinExistence type="inferred from homology"/>
<dbReference type="FunFam" id="3.40.718.10:FF:000020">
    <property type="entry name" value="Isocitrate dehydrogenase"/>
    <property type="match status" value="1"/>
</dbReference>
<dbReference type="GO" id="GO:0006099">
    <property type="term" value="P:tricarboxylic acid cycle"/>
    <property type="evidence" value="ECO:0007669"/>
    <property type="project" value="UniProtKB-KW"/>
</dbReference>
<evidence type="ECO:0000256" key="4">
    <source>
        <dbReference type="ARBA" id="ARBA00011738"/>
    </source>
</evidence>
<dbReference type="GO" id="GO:0051287">
    <property type="term" value="F:NAD binding"/>
    <property type="evidence" value="ECO:0007669"/>
    <property type="project" value="InterPro"/>
</dbReference>
<feature type="domain" description="Isopropylmalate dehydrogenase-like" evidence="19">
    <location>
        <begin position="3"/>
        <end position="334"/>
    </location>
</feature>
<comment type="caution">
    <text evidence="20">The sequence shown here is derived from an EMBL/GenBank/DDBJ whole genome shotgun (WGS) entry which is preliminary data.</text>
</comment>
<dbReference type="InterPro" id="IPR019818">
    <property type="entry name" value="IsoCit/isopropylmalate_DH_CS"/>
</dbReference>
<dbReference type="GO" id="GO:0004449">
    <property type="term" value="F:isocitrate dehydrogenase (NAD+) activity"/>
    <property type="evidence" value="ECO:0007669"/>
    <property type="project" value="TreeGrafter"/>
</dbReference>
<comment type="function">
    <text evidence="18">Catalyzes the oxidative decarboxylation of isocitrate to 2-oxoglutarate and carbon dioxide with the concomitant reduction of NADP(+).</text>
</comment>
<comment type="subunit">
    <text evidence="4">Homodimer.</text>
</comment>
<dbReference type="Gene3D" id="3.40.718.10">
    <property type="entry name" value="Isopropylmalate Dehydrogenase"/>
    <property type="match status" value="1"/>
</dbReference>
<evidence type="ECO:0000256" key="9">
    <source>
        <dbReference type="ARBA" id="ARBA00022723"/>
    </source>
</evidence>
<dbReference type="GO" id="GO:0006097">
    <property type="term" value="P:glyoxylate cycle"/>
    <property type="evidence" value="ECO:0007669"/>
    <property type="project" value="UniProtKB-KW"/>
</dbReference>
<dbReference type="PANTHER" id="PTHR11835:SF43">
    <property type="entry name" value="ISOPROPYLMALATE DEHYDROGENASE-LIKE DOMAIN-CONTAINING PROTEIN"/>
    <property type="match status" value="1"/>
</dbReference>
<keyword evidence="8" id="KW-0816">Tricarboxylic acid cycle</keyword>
<evidence type="ECO:0000256" key="1">
    <source>
        <dbReference type="ARBA" id="ARBA00001936"/>
    </source>
</evidence>
<gene>
    <name evidence="20" type="ORF">B0I10_10441</name>
</gene>
<dbReference type="InterPro" id="IPR014273">
    <property type="entry name" value="Isocitrate_DH_bac-typ"/>
</dbReference>
<dbReference type="InterPro" id="IPR024084">
    <property type="entry name" value="IsoPropMal-DH-like_dom"/>
</dbReference>
<keyword evidence="13" id="KW-0464">Manganese</keyword>
<evidence type="ECO:0000313" key="20">
    <source>
        <dbReference type="EMBL" id="RAR48905.1"/>
    </source>
</evidence>
<keyword evidence="12" id="KW-0560">Oxidoreductase</keyword>
<evidence type="ECO:0000256" key="8">
    <source>
        <dbReference type="ARBA" id="ARBA00022532"/>
    </source>
</evidence>
<dbReference type="EC" id="1.1.1.42" evidence="5"/>
<dbReference type="EMBL" id="QLSV01000004">
    <property type="protein sequence ID" value="RAR48905.1"/>
    <property type="molecule type" value="Genomic_DNA"/>
</dbReference>
<dbReference type="Pfam" id="PF00180">
    <property type="entry name" value="Iso_dh"/>
    <property type="match status" value="1"/>
</dbReference>
<comment type="cofactor">
    <cofactor evidence="1">
        <name>Mn(2+)</name>
        <dbReference type="ChEBI" id="CHEBI:29035"/>
    </cofactor>
</comment>
<dbReference type="GO" id="GO:0004450">
    <property type="term" value="F:isocitrate dehydrogenase (NADP+) activity"/>
    <property type="evidence" value="ECO:0007669"/>
    <property type="project" value="UniProtKB-EC"/>
</dbReference>
<evidence type="ECO:0000256" key="11">
    <source>
        <dbReference type="ARBA" id="ARBA00022857"/>
    </source>
</evidence>
<dbReference type="GO" id="GO:0000287">
    <property type="term" value="F:magnesium ion binding"/>
    <property type="evidence" value="ECO:0007669"/>
    <property type="project" value="InterPro"/>
</dbReference>
<comment type="similarity">
    <text evidence="3">Belongs to the isocitrate and isopropylmalate dehydrogenases family.</text>
</comment>
<dbReference type="AlphaFoldDB" id="A0A328WUD8"/>
<evidence type="ECO:0000256" key="3">
    <source>
        <dbReference type="ARBA" id="ARBA00007769"/>
    </source>
</evidence>
<comment type="cofactor">
    <cofactor evidence="2">
        <name>Mg(2+)</name>
        <dbReference type="ChEBI" id="CHEBI:18420"/>
    </cofactor>
</comment>
<evidence type="ECO:0000259" key="19">
    <source>
        <dbReference type="SMART" id="SM01329"/>
    </source>
</evidence>
<dbReference type="SMART" id="SM01329">
    <property type="entry name" value="Iso_dh"/>
    <property type="match status" value="1"/>
</dbReference>
<keyword evidence="9" id="KW-0479">Metal-binding</keyword>
<evidence type="ECO:0000256" key="6">
    <source>
        <dbReference type="ARBA" id="ARBA00019562"/>
    </source>
</evidence>
<evidence type="ECO:0000256" key="18">
    <source>
        <dbReference type="ARBA" id="ARBA00046127"/>
    </source>
</evidence>
<dbReference type="Pfam" id="PF18324">
    <property type="entry name" value="Isocitrate_DH_C_bact"/>
    <property type="match status" value="1"/>
</dbReference>
<sequence>MTKVTVAKGDGIGPEIMDATLEIILAAGAKIDIEEIEVGEKVYLAGNTSGISNESWDIIRRNKIFLKAPITTPQGGGYKSLNVTTRKFLGLYSNVRPCMSLHPFVDTKHPVMDIVIVRENEEDLYAGIEHQQTDEVVQCLKLISRPGCEKIIRYAFEYAKQQNRKKVTCFTKDNIMKQTDGLFHQVFDEIAKEYPKIENEHWIIDIGAAKMADTPEAFDVLVMPNLYGDVLSDIAAQITGSVGLAGSANIGEECSMFEAIHGSAPRRAGQNVANPSGLLQGAIMMLNHIGQTDVAEKVQNAWLKTLEDGTHTYDIFKEGTSKQKVGTKEFAQAVIANLGHKPSTLKPVSYANSAALNLPKYIRKPAAKKELVGVDIFVHWPQTNPDELAAKMKKIELEGIHLSMITNRGIKVWPDGFKETFCTDHWRCRFKPNESTTMSKMDIAQLLKNAIEKDIDTIKTENLYTFDDKAGYSLGQGQ</sequence>
<dbReference type="NCBIfam" id="NF006673">
    <property type="entry name" value="PRK09222.1"/>
    <property type="match status" value="1"/>
</dbReference>
<evidence type="ECO:0000256" key="2">
    <source>
        <dbReference type="ARBA" id="ARBA00001946"/>
    </source>
</evidence>
<dbReference type="Gene3D" id="3.30.70.1570">
    <property type="match status" value="1"/>
</dbReference>
<evidence type="ECO:0000256" key="14">
    <source>
        <dbReference type="ARBA" id="ARBA00023554"/>
    </source>
</evidence>
<dbReference type="InterPro" id="IPR040978">
    <property type="entry name" value="Isocitrate_DH_TT1725_C"/>
</dbReference>
<dbReference type="PANTHER" id="PTHR11835">
    <property type="entry name" value="DECARBOXYLATING DEHYDROGENASES-ISOCITRATE, ISOPROPYLMALATE, TARTRATE"/>
    <property type="match status" value="1"/>
</dbReference>
<protein>
    <recommendedName>
        <fullName evidence="6">Isocitrate dehydrogenase [NADP]</fullName>
        <ecNumber evidence="5">1.1.1.42</ecNumber>
    </recommendedName>
    <alternativeName>
        <fullName evidence="15">IDP</fullName>
    </alternativeName>
    <alternativeName>
        <fullName evidence="16">NADP(+)-specific ICDH</fullName>
    </alternativeName>
    <alternativeName>
        <fullName evidence="17">Oxalosuccinate decarboxylase</fullName>
    </alternativeName>
</protein>
<keyword evidence="7" id="KW-0329">Glyoxylate bypass</keyword>
<evidence type="ECO:0000256" key="17">
    <source>
        <dbReference type="ARBA" id="ARBA00031098"/>
    </source>
</evidence>
<keyword evidence="11" id="KW-0521">NADP</keyword>
<dbReference type="PROSITE" id="PS00470">
    <property type="entry name" value="IDH_IMDH"/>
    <property type="match status" value="1"/>
</dbReference>
<evidence type="ECO:0000256" key="10">
    <source>
        <dbReference type="ARBA" id="ARBA00022842"/>
    </source>
</evidence>
<evidence type="ECO:0000256" key="16">
    <source>
        <dbReference type="ARBA" id="ARBA00029990"/>
    </source>
</evidence>
<dbReference type="InterPro" id="IPR046997">
    <property type="entry name" value="Isocitrate_DH_TT1725_C_sf"/>
</dbReference>
<keyword evidence="21" id="KW-1185">Reference proteome</keyword>
<organism evidence="20 21">
    <name type="scientific">Flavobacterium lacus</name>
    <dbReference type="NCBI Taxonomy" id="1353778"/>
    <lineage>
        <taxon>Bacteria</taxon>
        <taxon>Pseudomonadati</taxon>
        <taxon>Bacteroidota</taxon>
        <taxon>Flavobacteriia</taxon>
        <taxon>Flavobacteriales</taxon>
        <taxon>Flavobacteriaceae</taxon>
        <taxon>Flavobacterium</taxon>
    </lineage>
</organism>
<evidence type="ECO:0000256" key="12">
    <source>
        <dbReference type="ARBA" id="ARBA00023002"/>
    </source>
</evidence>
<evidence type="ECO:0000256" key="13">
    <source>
        <dbReference type="ARBA" id="ARBA00023211"/>
    </source>
</evidence>
<dbReference type="SUPFAM" id="SSF53659">
    <property type="entry name" value="Isocitrate/Isopropylmalate dehydrogenase-like"/>
    <property type="match status" value="1"/>
</dbReference>
<reference evidence="20 21" key="1">
    <citation type="submission" date="2018-06" db="EMBL/GenBank/DDBJ databases">
        <title>Genomic Encyclopedia of Type Strains, Phase III (KMG-III): the genomes of soil and plant-associated and newly described type strains.</title>
        <authorList>
            <person name="Whitman W."/>
        </authorList>
    </citation>
    <scope>NUCLEOTIDE SEQUENCE [LARGE SCALE GENOMIC DNA]</scope>
    <source>
        <strain evidence="20 21">CGMCC 1.12504</strain>
    </source>
</reference>
<name>A0A328WUD8_9FLAO</name>
<evidence type="ECO:0000256" key="5">
    <source>
        <dbReference type="ARBA" id="ARBA00013013"/>
    </source>
</evidence>
<dbReference type="Proteomes" id="UP000249518">
    <property type="component" value="Unassembled WGS sequence"/>
</dbReference>
<evidence type="ECO:0000256" key="15">
    <source>
        <dbReference type="ARBA" id="ARBA00029765"/>
    </source>
</evidence>
<evidence type="ECO:0000256" key="7">
    <source>
        <dbReference type="ARBA" id="ARBA00022435"/>
    </source>
</evidence>
<dbReference type="NCBIfam" id="TIGR02924">
    <property type="entry name" value="ICDH_alpha"/>
    <property type="match status" value="1"/>
</dbReference>
<dbReference type="GO" id="GO:0006102">
    <property type="term" value="P:isocitrate metabolic process"/>
    <property type="evidence" value="ECO:0007669"/>
    <property type="project" value="TreeGrafter"/>
</dbReference>
<evidence type="ECO:0000313" key="21">
    <source>
        <dbReference type="Proteomes" id="UP000249518"/>
    </source>
</evidence>
<keyword evidence="10" id="KW-0460">Magnesium</keyword>
<dbReference type="RefSeq" id="WP_112085370.1">
    <property type="nucleotide sequence ID" value="NZ_QLSV01000004.1"/>
</dbReference>
<comment type="catalytic activity">
    <reaction evidence="14">
        <text>D-threo-isocitrate + NADP(+) = 2-oxoglutarate + CO2 + NADPH</text>
        <dbReference type="Rhea" id="RHEA:19629"/>
        <dbReference type="ChEBI" id="CHEBI:15562"/>
        <dbReference type="ChEBI" id="CHEBI:16526"/>
        <dbReference type="ChEBI" id="CHEBI:16810"/>
        <dbReference type="ChEBI" id="CHEBI:57783"/>
        <dbReference type="ChEBI" id="CHEBI:58349"/>
        <dbReference type="EC" id="1.1.1.42"/>
    </reaction>
</comment>
<accession>A0A328WUD8</accession>